<protein>
    <submittedName>
        <fullName evidence="1">Uncharacterized protein</fullName>
    </submittedName>
</protein>
<gene>
    <name evidence="1" type="ORF">SAMN05444486_1011270</name>
</gene>
<dbReference type="AlphaFoldDB" id="A0A1H3ITS1"/>
<sequence length="40" mass="4413">MLFRGSRHFHAVALSKGNLLSLEPTEVTYRLTIEGGVPTN</sequence>
<keyword evidence="2" id="KW-1185">Reference proteome</keyword>
<evidence type="ECO:0000313" key="2">
    <source>
        <dbReference type="Proteomes" id="UP000199026"/>
    </source>
</evidence>
<accession>A0A1H3ITS1</accession>
<dbReference type="Proteomes" id="UP000199026">
    <property type="component" value="Unassembled WGS sequence"/>
</dbReference>
<name>A0A1H3ITS1_9RHOB</name>
<proteinExistence type="predicted"/>
<reference evidence="1 2" key="1">
    <citation type="submission" date="2016-10" db="EMBL/GenBank/DDBJ databases">
        <authorList>
            <person name="de Groot N.N."/>
        </authorList>
    </citation>
    <scope>NUCLEOTIDE SEQUENCE [LARGE SCALE GENOMIC DNA]</scope>
    <source>
        <strain evidence="1 2">DSM 24677</strain>
    </source>
</reference>
<organism evidence="1 2">
    <name type="scientific">Lentibacter algarum</name>
    <dbReference type="NCBI Taxonomy" id="576131"/>
    <lineage>
        <taxon>Bacteria</taxon>
        <taxon>Pseudomonadati</taxon>
        <taxon>Pseudomonadota</taxon>
        <taxon>Alphaproteobacteria</taxon>
        <taxon>Rhodobacterales</taxon>
        <taxon>Roseobacteraceae</taxon>
        <taxon>Lentibacter</taxon>
    </lineage>
</organism>
<evidence type="ECO:0000313" key="1">
    <source>
        <dbReference type="EMBL" id="SDY31143.1"/>
    </source>
</evidence>
<dbReference type="EMBL" id="FNPR01000001">
    <property type="protein sequence ID" value="SDY31143.1"/>
    <property type="molecule type" value="Genomic_DNA"/>
</dbReference>